<evidence type="ECO:0000313" key="3">
    <source>
        <dbReference type="EMBL" id="MBB5226392.1"/>
    </source>
</evidence>
<accession>A0A7W8G9Q4</accession>
<dbReference type="CDD" id="cd17470">
    <property type="entry name" value="T3SS_Flik_C"/>
    <property type="match status" value="1"/>
</dbReference>
<comment type="caution">
    <text evidence="3">The sequence shown here is derived from an EMBL/GenBank/DDBJ whole genome shotgun (WGS) entry which is preliminary data.</text>
</comment>
<dbReference type="Pfam" id="PF02120">
    <property type="entry name" value="Flg_hook"/>
    <property type="match status" value="1"/>
</dbReference>
<sequence length="485" mass="52936">MNILSISQVQTQASQADFAQELSQSQRTSSSEKASFADLLRDARKADSASESVKSEKTEEKAAVESEKIARNDENADSSKISDKNEEKVSEKNEKSEKLTQRKSSDEEKSEENLKNLAKTNEDGQILSAHGMNLSENYRIRTISAKNENEASIESLEGLAENPEIDDKMLAWLVASSKDAENEDISNEDFSALIDAAVEFIPGEESEEEKLEIAQNLAVSDPKLFLEAVENAEPVARGAVKSELALDDRKIASNEKKSDSKISVHDLRTHHLLDESESKIASDKIVQKAAEKKEINLSMQKQADGNIQMTMELAAKAEQNITSSSAQTAGASGSNFQAMLSNAVQENAPDFVKAGNIVLKDNNQGSINLILRPEGLGNVKISLNLDDKNLSAQIMVNTKEAMEAFKESLPSLKQAFTESGFETGSFDLNFSNNQSNQQGFAQGENQNKQLFAQKSYGEFVTPRSLASEAAADSYVDNAYGINIVA</sequence>
<evidence type="ECO:0000259" key="2">
    <source>
        <dbReference type="Pfam" id="PF02120"/>
    </source>
</evidence>
<feature type="domain" description="Flagellar hook-length control protein-like C-terminal" evidence="2">
    <location>
        <begin position="358"/>
        <end position="436"/>
    </location>
</feature>
<gene>
    <name evidence="3" type="ORF">HNP76_001765</name>
</gene>
<reference evidence="3 4" key="1">
    <citation type="submission" date="2020-08" db="EMBL/GenBank/DDBJ databases">
        <title>Genomic Encyclopedia of Type Strains, Phase IV (KMG-IV): sequencing the most valuable type-strain genomes for metagenomic binning, comparative biology and taxonomic classification.</title>
        <authorList>
            <person name="Goeker M."/>
        </authorList>
    </citation>
    <scope>NUCLEOTIDE SEQUENCE [LARGE SCALE GENOMIC DNA]</scope>
    <source>
        <strain evidence="3 4">DSM 103462</strain>
    </source>
</reference>
<dbReference type="AlphaFoldDB" id="A0A7W8G9Q4"/>
<dbReference type="Gene3D" id="3.30.750.140">
    <property type="match status" value="1"/>
</dbReference>
<feature type="compositionally biased region" description="Basic and acidic residues" evidence="1">
    <location>
        <begin position="39"/>
        <end position="74"/>
    </location>
</feature>
<dbReference type="InterPro" id="IPR021136">
    <property type="entry name" value="Flagellar_hook_control-like_C"/>
</dbReference>
<dbReference type="InterPro" id="IPR038610">
    <property type="entry name" value="FliK-like_C_sf"/>
</dbReference>
<feature type="compositionally biased region" description="Basic and acidic residues" evidence="1">
    <location>
        <begin position="80"/>
        <end position="114"/>
    </location>
</feature>
<keyword evidence="3" id="KW-0282">Flagellum</keyword>
<feature type="region of interest" description="Disordered" evidence="1">
    <location>
        <begin position="1"/>
        <end position="121"/>
    </location>
</feature>
<feature type="compositionally biased region" description="Polar residues" evidence="1">
    <location>
        <begin position="1"/>
        <end position="33"/>
    </location>
</feature>
<keyword evidence="4" id="KW-1185">Reference proteome</keyword>
<dbReference type="Proteomes" id="UP000518887">
    <property type="component" value="Unassembled WGS sequence"/>
</dbReference>
<keyword evidence="3" id="KW-0966">Cell projection</keyword>
<keyword evidence="3" id="KW-0969">Cilium</keyword>
<evidence type="ECO:0000313" key="4">
    <source>
        <dbReference type="Proteomes" id="UP000518887"/>
    </source>
</evidence>
<organism evidence="3 4">
    <name type="scientific">Treponema ruminis</name>
    <dbReference type="NCBI Taxonomy" id="744515"/>
    <lineage>
        <taxon>Bacteria</taxon>
        <taxon>Pseudomonadati</taxon>
        <taxon>Spirochaetota</taxon>
        <taxon>Spirochaetia</taxon>
        <taxon>Spirochaetales</taxon>
        <taxon>Treponemataceae</taxon>
        <taxon>Treponema</taxon>
    </lineage>
</organism>
<dbReference type="EMBL" id="JACHFQ010000005">
    <property type="protein sequence ID" value="MBB5226392.1"/>
    <property type="molecule type" value="Genomic_DNA"/>
</dbReference>
<dbReference type="RefSeq" id="WP_184659608.1">
    <property type="nucleotide sequence ID" value="NZ_CP031518.1"/>
</dbReference>
<name>A0A7W8G9Q4_9SPIR</name>
<evidence type="ECO:0000256" key="1">
    <source>
        <dbReference type="SAM" id="MobiDB-lite"/>
    </source>
</evidence>
<proteinExistence type="predicted"/>
<protein>
    <submittedName>
        <fullName evidence="3">Flagellar hook-length control protein FliK</fullName>
    </submittedName>
</protein>